<dbReference type="InterPro" id="IPR050966">
    <property type="entry name" value="Glutamyl_endopeptidase"/>
</dbReference>
<dbReference type="PRINTS" id="PR00313">
    <property type="entry name" value="CABNDNGRPT"/>
</dbReference>
<evidence type="ECO:0000256" key="5">
    <source>
        <dbReference type="ARBA" id="ARBA00022825"/>
    </source>
</evidence>
<dbReference type="GO" id="GO:0004252">
    <property type="term" value="F:serine-type endopeptidase activity"/>
    <property type="evidence" value="ECO:0007669"/>
    <property type="project" value="InterPro"/>
</dbReference>
<organism evidence="8 9">
    <name type="scientific">Stella humosa</name>
    <dbReference type="NCBI Taxonomy" id="94"/>
    <lineage>
        <taxon>Bacteria</taxon>
        <taxon>Pseudomonadati</taxon>
        <taxon>Pseudomonadota</taxon>
        <taxon>Alphaproteobacteria</taxon>
        <taxon>Rhodospirillales</taxon>
        <taxon>Stellaceae</taxon>
        <taxon>Stella</taxon>
    </lineage>
</organism>
<evidence type="ECO:0000256" key="4">
    <source>
        <dbReference type="ARBA" id="ARBA00022801"/>
    </source>
</evidence>
<evidence type="ECO:0000313" key="9">
    <source>
        <dbReference type="Proteomes" id="UP000278222"/>
    </source>
</evidence>
<dbReference type="GO" id="GO:0005509">
    <property type="term" value="F:calcium ion binding"/>
    <property type="evidence" value="ECO:0007669"/>
    <property type="project" value="InterPro"/>
</dbReference>
<dbReference type="InterPro" id="IPR043504">
    <property type="entry name" value="Peptidase_S1_PA_chymotrypsin"/>
</dbReference>
<keyword evidence="5 6" id="KW-0720">Serine protease</keyword>
<sequence>MAIIGFDDRLRVGLFVDTAYYPFSTVVSITATFPNGKSYIGSGAMIGANDVLTAGHVLFSPADGGYATSVTVIPGRYGWYEPYGRVTGRSIQVDPTFVGERAFTSLAENHDYGIITLSSNLGNYTGWLETGYITNPSQLVGRLVESMGYPGDAGWNGQYMAYTAGTVDRATFTQMEFVDDLDTFPGQSGSPVVISEGDDTYIIGVVSNQSFYPRTVNGVLAISGEFYNYISFWTKYNEETTGPDSIYGGPWNETWHGYQGNDIIFGGDGADRIFGDEGSDDINGATGNDYVYGGVGSDFVRGGQGVDWVYGDDGDDWHVNGNIGIDRVYGGTGNDQLFGGPDADTLWGGVGDDQLSGDLGNDVLYGEAGRDIFLFARGSGVDTVMDFGPTTGDVIRIAYNVNSGGITSSQTALSRVIASGSGSRLELGAGNAIVISGVAPNKLSIDDFWIG</sequence>
<dbReference type="Pfam" id="PF00089">
    <property type="entry name" value="Trypsin"/>
    <property type="match status" value="1"/>
</dbReference>
<protein>
    <recommendedName>
        <fullName evidence="6">Serine protease</fullName>
        <ecNumber evidence="6">3.4.21.-</ecNumber>
    </recommendedName>
</protein>
<dbReference type="InterPro" id="IPR001343">
    <property type="entry name" value="Hemolysn_Ca-bd"/>
</dbReference>
<evidence type="ECO:0000313" key="8">
    <source>
        <dbReference type="EMBL" id="ROQ00973.1"/>
    </source>
</evidence>
<keyword evidence="4 6" id="KW-0378">Hydrolase</keyword>
<dbReference type="Proteomes" id="UP000278222">
    <property type="component" value="Unassembled WGS sequence"/>
</dbReference>
<keyword evidence="3" id="KW-0732">Signal</keyword>
<dbReference type="GO" id="GO:0006508">
    <property type="term" value="P:proteolysis"/>
    <property type="evidence" value="ECO:0007669"/>
    <property type="project" value="UniProtKB-KW"/>
</dbReference>
<gene>
    <name evidence="8" type="ORF">EDC65_0143</name>
</gene>
<dbReference type="EMBL" id="RJKX01000011">
    <property type="protein sequence ID" value="ROQ00973.1"/>
    <property type="molecule type" value="Genomic_DNA"/>
</dbReference>
<dbReference type="Gene3D" id="2.40.10.10">
    <property type="entry name" value="Trypsin-like serine proteases"/>
    <property type="match status" value="2"/>
</dbReference>
<proteinExistence type="inferred from homology"/>
<evidence type="ECO:0000256" key="2">
    <source>
        <dbReference type="ARBA" id="ARBA00022670"/>
    </source>
</evidence>
<dbReference type="PANTHER" id="PTHR15462">
    <property type="entry name" value="SERINE PROTEASE"/>
    <property type="match status" value="1"/>
</dbReference>
<feature type="domain" description="Peptidase S1" evidence="7">
    <location>
        <begin position="23"/>
        <end position="209"/>
    </location>
</feature>
<name>A0A3N1MB59_9PROT</name>
<dbReference type="Gene3D" id="2.150.10.10">
    <property type="entry name" value="Serralysin-like metalloprotease, C-terminal"/>
    <property type="match status" value="1"/>
</dbReference>
<comment type="similarity">
    <text evidence="1 6">Belongs to the peptidase S1B family.</text>
</comment>
<keyword evidence="2 6" id="KW-0645">Protease</keyword>
<reference evidence="8 9" key="1">
    <citation type="submission" date="2018-11" db="EMBL/GenBank/DDBJ databases">
        <title>Genomic Encyclopedia of Type Strains, Phase IV (KMG-IV): sequencing the most valuable type-strain genomes for metagenomic binning, comparative biology and taxonomic classification.</title>
        <authorList>
            <person name="Goeker M."/>
        </authorList>
    </citation>
    <scope>NUCLEOTIDE SEQUENCE [LARGE SCALE GENOMIC DNA]</scope>
    <source>
        <strain evidence="8 9">DSM 5900</strain>
    </source>
</reference>
<dbReference type="InterPro" id="IPR008256">
    <property type="entry name" value="Peptidase_S1B"/>
</dbReference>
<dbReference type="SUPFAM" id="SSF51120">
    <property type="entry name" value="beta-Roll"/>
    <property type="match status" value="1"/>
</dbReference>
<dbReference type="Pfam" id="PF00353">
    <property type="entry name" value="HemolysinCabind"/>
    <property type="match status" value="2"/>
</dbReference>
<accession>A0A3N1MB59</accession>
<evidence type="ECO:0000256" key="3">
    <source>
        <dbReference type="ARBA" id="ARBA00022729"/>
    </source>
</evidence>
<dbReference type="InterPro" id="IPR009003">
    <property type="entry name" value="Peptidase_S1_PA"/>
</dbReference>
<comment type="caution">
    <text evidence="8">The sequence shown here is derived from an EMBL/GenBank/DDBJ whole genome shotgun (WGS) entry which is preliminary data.</text>
</comment>
<dbReference type="InterPro" id="IPR001254">
    <property type="entry name" value="Trypsin_dom"/>
</dbReference>
<dbReference type="RefSeq" id="WP_123687779.1">
    <property type="nucleotide sequence ID" value="NZ_AP019700.1"/>
</dbReference>
<evidence type="ECO:0000256" key="6">
    <source>
        <dbReference type="RuleBase" id="RU004296"/>
    </source>
</evidence>
<dbReference type="SUPFAM" id="SSF50494">
    <property type="entry name" value="Trypsin-like serine proteases"/>
    <property type="match status" value="1"/>
</dbReference>
<dbReference type="InterPro" id="IPR011049">
    <property type="entry name" value="Serralysin-like_metalloprot_C"/>
</dbReference>
<dbReference type="AlphaFoldDB" id="A0A3N1MB59"/>
<evidence type="ECO:0000259" key="7">
    <source>
        <dbReference type="Pfam" id="PF00089"/>
    </source>
</evidence>
<dbReference type="OrthoDB" id="5485153at2"/>
<evidence type="ECO:0000256" key="1">
    <source>
        <dbReference type="ARBA" id="ARBA00008764"/>
    </source>
</evidence>
<dbReference type="PRINTS" id="PR00839">
    <property type="entry name" value="V8PROTEASE"/>
</dbReference>
<dbReference type="PANTHER" id="PTHR15462:SF8">
    <property type="entry name" value="SERINE PROTEASE"/>
    <property type="match status" value="1"/>
</dbReference>
<dbReference type="EC" id="3.4.21.-" evidence="6"/>
<keyword evidence="9" id="KW-1185">Reference proteome</keyword>